<name>A0ACC2L2G8_PERAE</name>
<dbReference type="Proteomes" id="UP001234297">
    <property type="component" value="Chromosome 6"/>
</dbReference>
<accession>A0ACC2L2G8</accession>
<evidence type="ECO:0000313" key="2">
    <source>
        <dbReference type="Proteomes" id="UP001234297"/>
    </source>
</evidence>
<comment type="caution">
    <text evidence="1">The sequence shown here is derived from an EMBL/GenBank/DDBJ whole genome shotgun (WGS) entry which is preliminary data.</text>
</comment>
<proteinExistence type="predicted"/>
<evidence type="ECO:0000313" key="1">
    <source>
        <dbReference type="EMBL" id="KAJ8627366.1"/>
    </source>
</evidence>
<reference evidence="1 2" key="1">
    <citation type="journal article" date="2022" name="Hortic Res">
        <title>A haplotype resolved chromosomal level avocado genome allows analysis of novel avocado genes.</title>
        <authorList>
            <person name="Nath O."/>
            <person name="Fletcher S.J."/>
            <person name="Hayward A."/>
            <person name="Shaw L.M."/>
            <person name="Masouleh A.K."/>
            <person name="Furtado A."/>
            <person name="Henry R.J."/>
            <person name="Mitter N."/>
        </authorList>
    </citation>
    <scope>NUCLEOTIDE SEQUENCE [LARGE SCALE GENOMIC DNA]</scope>
    <source>
        <strain evidence="2">cv. Hass</strain>
    </source>
</reference>
<keyword evidence="2" id="KW-1185">Reference proteome</keyword>
<dbReference type="EMBL" id="CM056814">
    <property type="protein sequence ID" value="KAJ8627366.1"/>
    <property type="molecule type" value="Genomic_DNA"/>
</dbReference>
<organism evidence="1 2">
    <name type="scientific">Persea americana</name>
    <name type="common">Avocado</name>
    <dbReference type="NCBI Taxonomy" id="3435"/>
    <lineage>
        <taxon>Eukaryota</taxon>
        <taxon>Viridiplantae</taxon>
        <taxon>Streptophyta</taxon>
        <taxon>Embryophyta</taxon>
        <taxon>Tracheophyta</taxon>
        <taxon>Spermatophyta</taxon>
        <taxon>Magnoliopsida</taxon>
        <taxon>Magnoliidae</taxon>
        <taxon>Laurales</taxon>
        <taxon>Lauraceae</taxon>
        <taxon>Persea</taxon>
    </lineage>
</organism>
<protein>
    <submittedName>
        <fullName evidence="1">Uncharacterized protein</fullName>
    </submittedName>
</protein>
<sequence>MMESRNKPAPDRKEPESDNMHALWVKLVLRFPRYPTITLMIPVAEIAVTQQDTLNPTLRSAAWVSLSESWGDAAILDKPVSLCWFFS</sequence>
<gene>
    <name evidence="1" type="ORF">MRB53_020673</name>
</gene>